<evidence type="ECO:0000313" key="3">
    <source>
        <dbReference type="Proteomes" id="UP000070700"/>
    </source>
</evidence>
<dbReference type="EMBL" id="KQ947412">
    <property type="protein sequence ID" value="KUJ18704.1"/>
    <property type="molecule type" value="Genomic_DNA"/>
</dbReference>
<reference evidence="2 3" key="1">
    <citation type="submission" date="2015-10" db="EMBL/GenBank/DDBJ databases">
        <title>Full genome of DAOMC 229536 Phialocephala scopiformis, a fungal endophyte of spruce producing the potent anti-insectan compound rugulosin.</title>
        <authorList>
            <consortium name="DOE Joint Genome Institute"/>
            <person name="Walker A.K."/>
            <person name="Frasz S.L."/>
            <person name="Seifert K.A."/>
            <person name="Miller J.D."/>
            <person name="Mondo S.J."/>
            <person name="Labutti K."/>
            <person name="Lipzen A."/>
            <person name="Dockter R."/>
            <person name="Kennedy M."/>
            <person name="Grigoriev I.V."/>
            <person name="Spatafora J.W."/>
        </authorList>
    </citation>
    <scope>NUCLEOTIDE SEQUENCE [LARGE SCALE GENOMIC DNA]</scope>
    <source>
        <strain evidence="2 3">CBS 120377</strain>
    </source>
</reference>
<accession>A0A194XEZ1</accession>
<evidence type="ECO:0000256" key="1">
    <source>
        <dbReference type="SAM" id="Phobius"/>
    </source>
</evidence>
<proteinExistence type="predicted"/>
<keyword evidence="3" id="KW-1185">Reference proteome</keyword>
<dbReference type="GeneID" id="28817706"/>
<dbReference type="OrthoDB" id="3520057at2759"/>
<keyword evidence="1" id="KW-0472">Membrane</keyword>
<sequence length="273" mass="30724">MSEATATRKPELLYSVDDASLLTMQSRFDMSKERLLGDDNDYLPPKSFAAAKRKKCHRAFNQIAMVVLGITICCAVYFGFNEAFNFGHVVDCTEEPSNVFQFSVVLGNYTMTQAKFLDVGFNVGGRVVQTIMAYVSYLSITAMLMRTMERTPVSFALYSTLTIQPCDVQTLWITMQAFFYLPGLRPRLIMLWAFLSAAFVIAIPTLVDLMSGYVPKQEPYIAFPDDTLIKYTLNIDTLQALELLHGNLSDVYAPPTFCVHTQDHSYQWGVSAL</sequence>
<feature type="transmembrane region" description="Helical" evidence="1">
    <location>
        <begin position="187"/>
        <end position="207"/>
    </location>
</feature>
<keyword evidence="1" id="KW-1133">Transmembrane helix</keyword>
<dbReference type="InParanoid" id="A0A194XEZ1"/>
<protein>
    <submittedName>
        <fullName evidence="2">Uncharacterized protein</fullName>
    </submittedName>
</protein>
<feature type="transmembrane region" description="Helical" evidence="1">
    <location>
        <begin position="127"/>
        <end position="145"/>
    </location>
</feature>
<dbReference type="KEGG" id="psco:LY89DRAFT_502820"/>
<dbReference type="RefSeq" id="XP_018073059.1">
    <property type="nucleotide sequence ID" value="XM_018207980.1"/>
</dbReference>
<organism evidence="2 3">
    <name type="scientific">Mollisia scopiformis</name>
    <name type="common">Conifer needle endophyte fungus</name>
    <name type="synonym">Phialocephala scopiformis</name>
    <dbReference type="NCBI Taxonomy" id="149040"/>
    <lineage>
        <taxon>Eukaryota</taxon>
        <taxon>Fungi</taxon>
        <taxon>Dikarya</taxon>
        <taxon>Ascomycota</taxon>
        <taxon>Pezizomycotina</taxon>
        <taxon>Leotiomycetes</taxon>
        <taxon>Helotiales</taxon>
        <taxon>Mollisiaceae</taxon>
        <taxon>Mollisia</taxon>
    </lineage>
</organism>
<feature type="transmembrane region" description="Helical" evidence="1">
    <location>
        <begin position="59"/>
        <end position="80"/>
    </location>
</feature>
<feature type="transmembrane region" description="Helical" evidence="1">
    <location>
        <begin position="157"/>
        <end position="181"/>
    </location>
</feature>
<evidence type="ECO:0000313" key="2">
    <source>
        <dbReference type="EMBL" id="KUJ18704.1"/>
    </source>
</evidence>
<dbReference type="AlphaFoldDB" id="A0A194XEZ1"/>
<dbReference type="STRING" id="149040.A0A194XEZ1"/>
<keyword evidence="1" id="KW-0812">Transmembrane</keyword>
<name>A0A194XEZ1_MOLSC</name>
<gene>
    <name evidence="2" type="ORF">LY89DRAFT_502820</name>
</gene>
<dbReference type="Proteomes" id="UP000070700">
    <property type="component" value="Unassembled WGS sequence"/>
</dbReference>